<evidence type="ECO:0000313" key="7">
    <source>
        <dbReference type="Proteomes" id="UP000516314"/>
    </source>
</evidence>
<feature type="region of interest" description="Disordered" evidence="2">
    <location>
        <begin position="243"/>
        <end position="264"/>
    </location>
</feature>
<keyword evidence="1" id="KW-0175">Coiled coil</keyword>
<dbReference type="InterPro" id="IPR053327">
    <property type="entry name" value="KIP"/>
</dbReference>
<organism evidence="4 6">
    <name type="scientific">Arabidopsis thaliana</name>
    <name type="common">Mouse-ear cress</name>
    <dbReference type="NCBI Taxonomy" id="3702"/>
    <lineage>
        <taxon>Eukaryota</taxon>
        <taxon>Viridiplantae</taxon>
        <taxon>Streptophyta</taxon>
        <taxon>Embryophyta</taxon>
        <taxon>Tracheophyta</taxon>
        <taxon>Spermatophyta</taxon>
        <taxon>Magnoliopsida</taxon>
        <taxon>eudicotyledons</taxon>
        <taxon>Gunneridae</taxon>
        <taxon>Pentapetalae</taxon>
        <taxon>rosids</taxon>
        <taxon>malvids</taxon>
        <taxon>Brassicales</taxon>
        <taxon>Brassicaceae</taxon>
        <taxon>Camelineae</taxon>
        <taxon>Arabidopsis</taxon>
    </lineage>
</organism>
<dbReference type="GO" id="GO:0003779">
    <property type="term" value="F:actin binding"/>
    <property type="evidence" value="ECO:0007669"/>
    <property type="project" value="InterPro"/>
</dbReference>
<name>A0A5S9WMQ3_ARATH</name>
<reference evidence="4 6" key="1">
    <citation type="submission" date="2019-12" db="EMBL/GenBank/DDBJ databases">
        <authorList>
            <person name="Jiao W.-B."/>
            <person name="Schneeberger K."/>
        </authorList>
    </citation>
    <scope>NUCLEOTIDE SEQUENCE [LARGE SCALE GENOMIC DNA]</scope>
    <source>
        <strain evidence="6">cv. C24</strain>
    </source>
</reference>
<evidence type="ECO:0000313" key="4">
    <source>
        <dbReference type="EMBL" id="CAA0278661.1"/>
    </source>
</evidence>
<dbReference type="AlphaFoldDB" id="A0A5S9WMQ3"/>
<feature type="domain" description="NAB" evidence="3">
    <location>
        <begin position="1"/>
        <end position="77"/>
    </location>
</feature>
<reference evidence="5 7" key="2">
    <citation type="submission" date="2020-09" db="EMBL/GenBank/DDBJ databases">
        <authorList>
            <person name="Ashkenazy H."/>
        </authorList>
    </citation>
    <scope>NUCLEOTIDE SEQUENCE [LARGE SCALE GENOMIC DNA]</scope>
    <source>
        <strain evidence="7">cv. Cdm-0</strain>
    </source>
</reference>
<feature type="compositionally biased region" description="Basic and acidic residues" evidence="2">
    <location>
        <begin position="255"/>
        <end position="264"/>
    </location>
</feature>
<dbReference type="Proteomes" id="UP000516314">
    <property type="component" value="Chromosome 1"/>
</dbReference>
<dbReference type="OrthoDB" id="1911293at2759"/>
<accession>A0A5S9WMQ3</accession>
<evidence type="ECO:0000259" key="3">
    <source>
        <dbReference type="PROSITE" id="PS51774"/>
    </source>
</evidence>
<evidence type="ECO:0000313" key="5">
    <source>
        <dbReference type="EMBL" id="CAD5314940.1"/>
    </source>
</evidence>
<dbReference type="InterPro" id="IPR011684">
    <property type="entry name" value="NAB"/>
</dbReference>
<dbReference type="EMBL" id="CACSHJ010000087">
    <property type="protein sequence ID" value="CAA0278661.1"/>
    <property type="molecule type" value="Genomic_DNA"/>
</dbReference>
<dbReference type="PROSITE" id="PS51774">
    <property type="entry name" value="NAB"/>
    <property type="match status" value="1"/>
</dbReference>
<sequence length="311" mass="35812">MDASQSPLPQLPSLSDLESRMQVMRVSALDDNQTGETFSQRAEWFYQRSPLLLSLCQDLYDGYATLLDRFNQNPKQVIPHDNDTDTDITSEVESILSFQQMEVSTCDMQKNIEDLVSQLVTANLEKDTAKHILQRREQTLQEASKTIGLLKKLVMLLDMEKEVAVEETANLGYKLTSLLEENRELASEALFMKNEAVKLARCVLKMRDEHFHKMCHLQNQIYELQSSREPVYENVSSQSCFGLENSKNKSKKRKMSETRSETGERKRSKWFKRLNTINPFTKCSITPLSSPLYHAALKISYYSLHCISYDG</sequence>
<proteinExistence type="predicted"/>
<evidence type="ECO:0000256" key="1">
    <source>
        <dbReference type="ARBA" id="ARBA00023054"/>
    </source>
</evidence>
<evidence type="ECO:0000313" key="6">
    <source>
        <dbReference type="Proteomes" id="UP000434276"/>
    </source>
</evidence>
<dbReference type="Proteomes" id="UP000434276">
    <property type="component" value="Unassembled WGS sequence"/>
</dbReference>
<dbReference type="GO" id="GO:0016020">
    <property type="term" value="C:membrane"/>
    <property type="evidence" value="ECO:0007669"/>
    <property type="project" value="UniProtKB-ARBA"/>
</dbReference>
<dbReference type="ExpressionAtlas" id="A0A5S9WMQ3">
    <property type="expression patterns" value="baseline and differential"/>
</dbReference>
<dbReference type="PANTHER" id="PTHR36001:SF2">
    <property type="entry name" value="CTAGE FAMILY PROTEIN-RELATED"/>
    <property type="match status" value="1"/>
</dbReference>
<gene>
    <name evidence="5" type="ORF">AT9943_LOCUS3352</name>
    <name evidence="4" type="ORF">C24_LOCUS3839</name>
</gene>
<dbReference type="PANTHER" id="PTHR36001">
    <property type="entry name" value="CTAGE FAMILY PROTEIN-RELATED"/>
    <property type="match status" value="1"/>
</dbReference>
<protein>
    <submittedName>
        <fullName evidence="5">(thale cress) hypothetical protein</fullName>
    </submittedName>
</protein>
<evidence type="ECO:0000256" key="2">
    <source>
        <dbReference type="SAM" id="MobiDB-lite"/>
    </source>
</evidence>
<dbReference type="EMBL" id="LR881466">
    <property type="protein sequence ID" value="CAD5314940.1"/>
    <property type="molecule type" value="Genomic_DNA"/>
</dbReference>